<dbReference type="InterPro" id="IPR012341">
    <property type="entry name" value="6hp_glycosidase-like_sf"/>
</dbReference>
<dbReference type="Pfam" id="PF07221">
    <property type="entry name" value="GlcNAc_2-epim"/>
    <property type="match status" value="1"/>
</dbReference>
<dbReference type="GO" id="GO:0005975">
    <property type="term" value="P:carbohydrate metabolic process"/>
    <property type="evidence" value="ECO:0007669"/>
    <property type="project" value="InterPro"/>
</dbReference>
<dbReference type="Proteomes" id="UP000663877">
    <property type="component" value="Unassembled WGS sequence"/>
</dbReference>
<evidence type="ECO:0000256" key="4">
    <source>
        <dbReference type="ARBA" id="ARBA00014959"/>
    </source>
</evidence>
<dbReference type="EMBL" id="CAJNOI010000034">
    <property type="protein sequence ID" value="CAF0891678.1"/>
    <property type="molecule type" value="Genomic_DNA"/>
</dbReference>
<dbReference type="EC" id="5.1.3.8" evidence="3"/>
<comment type="caution">
    <text evidence="11">The sequence shown here is derived from an EMBL/GenBank/DDBJ whole genome shotgun (WGS) entry which is preliminary data.</text>
</comment>
<evidence type="ECO:0000256" key="6">
    <source>
        <dbReference type="ARBA" id="ARBA00031608"/>
    </source>
</evidence>
<evidence type="ECO:0000256" key="1">
    <source>
        <dbReference type="ARBA" id="ARBA00004878"/>
    </source>
</evidence>
<evidence type="ECO:0000256" key="2">
    <source>
        <dbReference type="ARBA" id="ARBA00008558"/>
    </source>
</evidence>
<comment type="catalytic activity">
    <reaction evidence="9">
        <text>an N-acyl-D-glucosamine = an N-acyl-D-mannosamine</text>
        <dbReference type="Rhea" id="RHEA:19033"/>
        <dbReference type="ChEBI" id="CHEBI:16062"/>
        <dbReference type="ChEBI" id="CHEBI:17274"/>
        <dbReference type="EC" id="5.1.3.8"/>
    </reaction>
    <physiologicalReaction direction="left-to-right" evidence="9">
        <dbReference type="Rhea" id="RHEA:19034"/>
    </physiologicalReaction>
    <physiologicalReaction direction="right-to-left" evidence="9">
        <dbReference type="Rhea" id="RHEA:19035"/>
    </physiologicalReaction>
</comment>
<proteinExistence type="inferred from homology"/>
<keyword evidence="13" id="KW-1185">Reference proteome</keyword>
<evidence type="ECO:0000256" key="9">
    <source>
        <dbReference type="ARBA" id="ARBA00034243"/>
    </source>
</evidence>
<dbReference type="OrthoDB" id="414129at2759"/>
<keyword evidence="5" id="KW-0413">Isomerase</keyword>
<dbReference type="Proteomes" id="UP000663832">
    <property type="component" value="Unassembled WGS sequence"/>
</dbReference>
<dbReference type="Gene3D" id="1.50.10.10">
    <property type="match status" value="1"/>
</dbReference>
<dbReference type="FunFam" id="1.50.10.10:FF:000021">
    <property type="entry name" value="N-acylglucosamine 2-epimerase"/>
    <property type="match status" value="1"/>
</dbReference>
<dbReference type="AlphaFoldDB" id="A0A813Z0Q8"/>
<dbReference type="SUPFAM" id="SSF48208">
    <property type="entry name" value="Six-hairpin glycosidases"/>
    <property type="match status" value="1"/>
</dbReference>
<evidence type="ECO:0000313" key="12">
    <source>
        <dbReference type="EMBL" id="CAF1385370.1"/>
    </source>
</evidence>
<sequence>MTESYDFTLWSHYYRDYLLSNIIPFWLRHSIDTEYGGYFTCLDRYGKVFDTDKFIWLQARQVWMFAKLYQDNDLNVSDNERKEWLKTAQHGAIFLEKYGRHPINGQWYFSLTQQGHPLIEPYNIFSSIFASMAFGQMAKIDKNNCEKYKQIALETFDDIQKRRLNPKGEWNKASDLSPRKLKSFALPMMMCNLSMELEHLIDKQLIQTLTQECIQEIIVEFRQADSGLILEYINANDGSRDDSFEGRLLNPGHGIEAMWFLLDIAERQNNKELTTICIDTIIKILEYSWDEKYNGIFYFLDIEQRPPQQLEWDQKLWWVHLETLIALIKAIDHQPERTDELLGWLNKVQKYTIDHFVDSEGGELYGYLNRQGEVLLNLKGGKWKGCYHVPRAFYLCYKTLDKISKKK</sequence>
<dbReference type="GO" id="GO:0050121">
    <property type="term" value="F:N-acylglucosamine 2-epimerase activity"/>
    <property type="evidence" value="ECO:0007669"/>
    <property type="project" value="UniProtKB-EC"/>
</dbReference>
<gene>
    <name evidence="11" type="ORF">BJG266_LOCUS9983</name>
    <name evidence="12" type="ORF">QVE165_LOCUS35902</name>
</gene>
<protein>
    <recommendedName>
        <fullName evidence="4">N-acylglucosamine 2-epimerase</fullName>
        <ecNumber evidence="3">5.1.3.8</ecNumber>
    </recommendedName>
    <alternativeName>
        <fullName evidence="8">GlcNAc 2-epimerase</fullName>
    </alternativeName>
    <alternativeName>
        <fullName evidence="6">N-acetyl-D-glucosamine 2-epimerase</fullName>
    </alternativeName>
    <alternativeName>
        <fullName evidence="7">Renin-binding protein</fullName>
    </alternativeName>
</protein>
<evidence type="ECO:0000313" key="13">
    <source>
        <dbReference type="Proteomes" id="UP000663832"/>
    </source>
</evidence>
<dbReference type="EMBL" id="CAJNOM010000353">
    <property type="protein sequence ID" value="CAF1385370.1"/>
    <property type="molecule type" value="Genomic_DNA"/>
</dbReference>
<evidence type="ECO:0000256" key="8">
    <source>
        <dbReference type="ARBA" id="ARBA00033215"/>
    </source>
</evidence>
<organism evidence="11 14">
    <name type="scientific">Adineta steineri</name>
    <dbReference type="NCBI Taxonomy" id="433720"/>
    <lineage>
        <taxon>Eukaryota</taxon>
        <taxon>Metazoa</taxon>
        <taxon>Spiralia</taxon>
        <taxon>Gnathifera</taxon>
        <taxon>Rotifera</taxon>
        <taxon>Eurotatoria</taxon>
        <taxon>Bdelloidea</taxon>
        <taxon>Adinetida</taxon>
        <taxon>Adinetidae</taxon>
        <taxon>Adineta</taxon>
    </lineage>
</organism>
<dbReference type="InterPro" id="IPR008928">
    <property type="entry name" value="6-hairpin_glycosidase_sf"/>
</dbReference>
<comment type="subunit">
    <text evidence="10">Homodimer. Forms a heterodimer with renin and inhibits its activity.</text>
</comment>
<accession>A0A813Z0Q8</accession>
<dbReference type="PANTHER" id="PTHR15108">
    <property type="entry name" value="N-ACYLGLUCOSAMINE-2-EPIMERASE"/>
    <property type="match status" value="1"/>
</dbReference>
<reference evidence="11" key="1">
    <citation type="submission" date="2021-02" db="EMBL/GenBank/DDBJ databases">
        <authorList>
            <person name="Nowell W R."/>
        </authorList>
    </citation>
    <scope>NUCLEOTIDE SEQUENCE</scope>
</reference>
<evidence type="ECO:0000256" key="3">
    <source>
        <dbReference type="ARBA" id="ARBA00013176"/>
    </source>
</evidence>
<comment type="pathway">
    <text evidence="1">Amino-sugar metabolism; N-acetylneuraminate degradation.</text>
</comment>
<evidence type="ECO:0000313" key="11">
    <source>
        <dbReference type="EMBL" id="CAF0891678.1"/>
    </source>
</evidence>
<comment type="similarity">
    <text evidence="2">Belongs to the N-acylglucosamine 2-epimerase family.</text>
</comment>
<evidence type="ECO:0000256" key="5">
    <source>
        <dbReference type="ARBA" id="ARBA00023235"/>
    </source>
</evidence>
<evidence type="ECO:0000256" key="10">
    <source>
        <dbReference type="ARBA" id="ARBA00046544"/>
    </source>
</evidence>
<dbReference type="InterPro" id="IPR010819">
    <property type="entry name" value="AGE/CE"/>
</dbReference>
<name>A0A813Z0Q8_9BILA</name>
<evidence type="ECO:0000256" key="7">
    <source>
        <dbReference type="ARBA" id="ARBA00031909"/>
    </source>
</evidence>
<evidence type="ECO:0000313" key="14">
    <source>
        <dbReference type="Proteomes" id="UP000663877"/>
    </source>
</evidence>